<evidence type="ECO:0000256" key="1">
    <source>
        <dbReference type="SAM" id="Phobius"/>
    </source>
</evidence>
<gene>
    <name evidence="2" type="ORF">GCM10010171_51910</name>
</gene>
<dbReference type="AlphaFoldDB" id="A0A918GNG0"/>
<name>A0A918GNG0_9PSEU</name>
<dbReference type="EMBL" id="BMRB01000005">
    <property type="protein sequence ID" value="GGS50366.1"/>
    <property type="molecule type" value="Genomic_DNA"/>
</dbReference>
<keyword evidence="1" id="KW-0472">Membrane</keyword>
<evidence type="ECO:0000313" key="3">
    <source>
        <dbReference type="Proteomes" id="UP000660680"/>
    </source>
</evidence>
<sequence>MAPDEPHDRFNDDLIGLDRDDPEAQAFAEHLDRLERVRPGYTVEGYLGGVSDFADSANRLGGHYRLMAAIVAILILLGVAIAAWDAVVFIVTTLLG</sequence>
<organism evidence="2 3">
    <name type="scientific">Actinokineospora fastidiosa</name>
    <dbReference type="NCBI Taxonomy" id="1816"/>
    <lineage>
        <taxon>Bacteria</taxon>
        <taxon>Bacillati</taxon>
        <taxon>Actinomycetota</taxon>
        <taxon>Actinomycetes</taxon>
        <taxon>Pseudonocardiales</taxon>
        <taxon>Pseudonocardiaceae</taxon>
        <taxon>Actinokineospora</taxon>
    </lineage>
</organism>
<reference evidence="2" key="2">
    <citation type="submission" date="2020-09" db="EMBL/GenBank/DDBJ databases">
        <authorList>
            <person name="Sun Q."/>
            <person name="Ohkuma M."/>
        </authorList>
    </citation>
    <scope>NUCLEOTIDE SEQUENCE</scope>
    <source>
        <strain evidence="2">JCM 3276</strain>
    </source>
</reference>
<protein>
    <submittedName>
        <fullName evidence="2">Uncharacterized protein</fullName>
    </submittedName>
</protein>
<reference evidence="2" key="1">
    <citation type="journal article" date="2014" name="Int. J. Syst. Evol. Microbiol.">
        <title>Complete genome sequence of Corynebacterium casei LMG S-19264T (=DSM 44701T), isolated from a smear-ripened cheese.</title>
        <authorList>
            <consortium name="US DOE Joint Genome Institute (JGI-PGF)"/>
            <person name="Walter F."/>
            <person name="Albersmeier A."/>
            <person name="Kalinowski J."/>
            <person name="Ruckert C."/>
        </authorList>
    </citation>
    <scope>NUCLEOTIDE SEQUENCE</scope>
    <source>
        <strain evidence="2">JCM 3276</strain>
    </source>
</reference>
<dbReference type="Proteomes" id="UP000660680">
    <property type="component" value="Unassembled WGS sequence"/>
</dbReference>
<keyword evidence="3" id="KW-1185">Reference proteome</keyword>
<keyword evidence="1" id="KW-1133">Transmembrane helix</keyword>
<accession>A0A918GNG0</accession>
<comment type="caution">
    <text evidence="2">The sequence shown here is derived from an EMBL/GenBank/DDBJ whole genome shotgun (WGS) entry which is preliminary data.</text>
</comment>
<keyword evidence="1" id="KW-0812">Transmembrane</keyword>
<evidence type="ECO:0000313" key="2">
    <source>
        <dbReference type="EMBL" id="GGS50366.1"/>
    </source>
</evidence>
<dbReference type="RefSeq" id="WP_189213189.1">
    <property type="nucleotide sequence ID" value="NZ_BMRB01000005.1"/>
</dbReference>
<proteinExistence type="predicted"/>
<feature type="transmembrane region" description="Helical" evidence="1">
    <location>
        <begin position="66"/>
        <end position="91"/>
    </location>
</feature>